<dbReference type="Proteomes" id="UP000248897">
    <property type="component" value="Chromosome 1"/>
</dbReference>
<keyword evidence="3" id="KW-1003">Cell membrane</keyword>
<name>A0A2X4UR27_SERPL</name>
<comment type="subcellular location">
    <subcellularLocation>
        <location evidence="1">Cell inner membrane</location>
        <topology evidence="1">Multi-pass membrane protein</topology>
    </subcellularLocation>
    <subcellularLocation>
        <location evidence="8">Cell membrane</location>
        <topology evidence="8">Multi-pass membrane protein</topology>
    </subcellularLocation>
</comment>
<evidence type="ECO:0000313" key="12">
    <source>
        <dbReference type="EMBL" id="SQI38118.1"/>
    </source>
</evidence>
<evidence type="ECO:0000256" key="8">
    <source>
        <dbReference type="RuleBase" id="RU363032"/>
    </source>
</evidence>
<dbReference type="Proteomes" id="UP000594967">
    <property type="component" value="Chromosome"/>
</dbReference>
<evidence type="ECO:0000313" key="11">
    <source>
        <dbReference type="EMBL" id="QPS21195.1"/>
    </source>
</evidence>
<keyword evidence="5 8" id="KW-0812">Transmembrane</keyword>
<dbReference type="InterPro" id="IPR000515">
    <property type="entry name" value="MetI-like"/>
</dbReference>
<dbReference type="CDD" id="cd06261">
    <property type="entry name" value="TM_PBP2"/>
    <property type="match status" value="1"/>
</dbReference>
<protein>
    <submittedName>
        <fullName evidence="11">ABC transporter permease</fullName>
    </submittedName>
    <submittedName>
        <fullName evidence="12">Aliphatic sulfonates transport permease protein ssuC</fullName>
    </submittedName>
</protein>
<feature type="domain" description="ABC transmembrane type-1" evidence="10">
    <location>
        <begin position="95"/>
        <end position="275"/>
    </location>
</feature>
<evidence type="ECO:0000256" key="6">
    <source>
        <dbReference type="ARBA" id="ARBA00022989"/>
    </source>
</evidence>
<feature type="transmembrane region" description="Helical" evidence="8">
    <location>
        <begin position="41"/>
        <end position="61"/>
    </location>
</feature>
<dbReference type="AlphaFoldDB" id="A0A2X4UR27"/>
<proteinExistence type="inferred from homology"/>
<dbReference type="SUPFAM" id="SSF161098">
    <property type="entry name" value="MetI-like"/>
    <property type="match status" value="1"/>
</dbReference>
<dbReference type="Pfam" id="PF00528">
    <property type="entry name" value="BPD_transp_1"/>
    <property type="match status" value="1"/>
</dbReference>
<feature type="transmembrane region" description="Helical" evidence="8">
    <location>
        <begin position="136"/>
        <end position="155"/>
    </location>
</feature>
<dbReference type="InterPro" id="IPR035906">
    <property type="entry name" value="MetI-like_sf"/>
</dbReference>
<feature type="transmembrane region" description="Helical" evidence="8">
    <location>
        <begin position="257"/>
        <end position="275"/>
    </location>
</feature>
<dbReference type="EMBL" id="CP065673">
    <property type="protein sequence ID" value="QPS21195.1"/>
    <property type="molecule type" value="Genomic_DNA"/>
</dbReference>
<evidence type="ECO:0000256" key="2">
    <source>
        <dbReference type="ARBA" id="ARBA00022448"/>
    </source>
</evidence>
<keyword evidence="4" id="KW-0997">Cell inner membrane</keyword>
<dbReference type="Gene3D" id="1.10.3720.10">
    <property type="entry name" value="MetI-like"/>
    <property type="match status" value="1"/>
</dbReference>
<comment type="similarity">
    <text evidence="8">Belongs to the binding-protein-dependent transport system permease family.</text>
</comment>
<dbReference type="EMBL" id="LS483469">
    <property type="protein sequence ID" value="SQI38118.1"/>
    <property type="molecule type" value="Genomic_DNA"/>
</dbReference>
<evidence type="ECO:0000256" key="1">
    <source>
        <dbReference type="ARBA" id="ARBA00004429"/>
    </source>
</evidence>
<sequence>MSSIKLDAPNARTHLNNAPPPGRRRRKPLGLMVIGKTPSRGLFVAIAVAVFALLLLSWWLATRSGAVQAIFMPTLDGVWRRMVSLAQDGTLWSDIRSSLYRISVAFLISSVMSIVIGVLAGCYGFFKAVTEPLVDFVRYMPVVAFVPLTILWTGTDDVQKFLIIWIGTFFQQVLMVIDTVKRVPGDFVGLGRTLGMPDRNILFKIVLPSALPGIWDALRISLGWAWTWLVLAELVASTSGLGYRIVVSQRFFQTDTIIGYILLLGLLGLITDQLMRAAERVLFRYNARRK</sequence>
<dbReference type="PROSITE" id="PS50928">
    <property type="entry name" value="ABC_TM1"/>
    <property type="match status" value="1"/>
</dbReference>
<evidence type="ECO:0000256" key="4">
    <source>
        <dbReference type="ARBA" id="ARBA00022519"/>
    </source>
</evidence>
<feature type="transmembrane region" description="Helical" evidence="8">
    <location>
        <begin position="99"/>
        <end position="124"/>
    </location>
</feature>
<dbReference type="STRING" id="82996.ADP72_00300"/>
<evidence type="ECO:0000313" key="13">
    <source>
        <dbReference type="Proteomes" id="UP000248897"/>
    </source>
</evidence>
<feature type="transmembrane region" description="Helical" evidence="8">
    <location>
        <begin position="161"/>
        <end position="180"/>
    </location>
</feature>
<gene>
    <name evidence="12" type="primary">ssuC_3</name>
    <name evidence="11" type="ORF">I6G64_01825</name>
    <name evidence="12" type="ORF">NCTC12961_02548</name>
</gene>
<dbReference type="PANTHER" id="PTHR30151:SF0">
    <property type="entry name" value="ABC TRANSPORTER PERMEASE PROTEIN MJ0413-RELATED"/>
    <property type="match status" value="1"/>
</dbReference>
<evidence type="ECO:0000256" key="3">
    <source>
        <dbReference type="ARBA" id="ARBA00022475"/>
    </source>
</evidence>
<accession>A0A2X4UR27</accession>
<dbReference type="GO" id="GO:0005886">
    <property type="term" value="C:plasma membrane"/>
    <property type="evidence" value="ECO:0007669"/>
    <property type="project" value="UniProtKB-SubCell"/>
</dbReference>
<evidence type="ECO:0000256" key="7">
    <source>
        <dbReference type="ARBA" id="ARBA00023136"/>
    </source>
</evidence>
<feature type="region of interest" description="Disordered" evidence="9">
    <location>
        <begin position="1"/>
        <end position="24"/>
    </location>
</feature>
<evidence type="ECO:0000256" key="5">
    <source>
        <dbReference type="ARBA" id="ARBA00022692"/>
    </source>
</evidence>
<evidence type="ECO:0000259" key="10">
    <source>
        <dbReference type="PROSITE" id="PS50928"/>
    </source>
</evidence>
<evidence type="ECO:0000313" key="14">
    <source>
        <dbReference type="Proteomes" id="UP000594967"/>
    </source>
</evidence>
<keyword evidence="7 8" id="KW-0472">Membrane</keyword>
<reference evidence="12 13" key="1">
    <citation type="submission" date="2018-06" db="EMBL/GenBank/DDBJ databases">
        <authorList>
            <consortium name="Pathogen Informatics"/>
            <person name="Doyle S."/>
        </authorList>
    </citation>
    <scope>NUCLEOTIDE SEQUENCE [LARGE SCALE GENOMIC DNA]</scope>
    <source>
        <strain evidence="12 13">NCTC12961</strain>
    </source>
</reference>
<organism evidence="12 13">
    <name type="scientific">Serratia plymuthica</name>
    <dbReference type="NCBI Taxonomy" id="82996"/>
    <lineage>
        <taxon>Bacteria</taxon>
        <taxon>Pseudomonadati</taxon>
        <taxon>Pseudomonadota</taxon>
        <taxon>Gammaproteobacteria</taxon>
        <taxon>Enterobacterales</taxon>
        <taxon>Yersiniaceae</taxon>
        <taxon>Serratia</taxon>
    </lineage>
</organism>
<dbReference type="PANTHER" id="PTHR30151">
    <property type="entry name" value="ALKANE SULFONATE ABC TRANSPORTER-RELATED, MEMBRANE SUBUNIT"/>
    <property type="match status" value="1"/>
</dbReference>
<dbReference type="RefSeq" id="WP_174523943.1">
    <property type="nucleotide sequence ID" value="NZ_CAMITG010000002.1"/>
</dbReference>
<dbReference type="GO" id="GO:0055085">
    <property type="term" value="P:transmembrane transport"/>
    <property type="evidence" value="ECO:0007669"/>
    <property type="project" value="InterPro"/>
</dbReference>
<keyword evidence="6 8" id="KW-1133">Transmembrane helix</keyword>
<evidence type="ECO:0000256" key="9">
    <source>
        <dbReference type="SAM" id="MobiDB-lite"/>
    </source>
</evidence>
<keyword evidence="14" id="KW-1185">Reference proteome</keyword>
<keyword evidence="2 8" id="KW-0813">Transport</keyword>
<reference evidence="11 14" key="2">
    <citation type="submission" date="2020-12" db="EMBL/GenBank/DDBJ databases">
        <title>FDA dAtabase for Regulatory Grade micrObial Sequences (FDA-ARGOS): Supporting development and validation of Infectious Disease Dx tests.</title>
        <authorList>
            <person name="Sproer C."/>
            <person name="Gronow S."/>
            <person name="Severitt S."/>
            <person name="Schroder I."/>
            <person name="Tallon L."/>
            <person name="Sadzewicz L."/>
            <person name="Zhao X."/>
            <person name="Boylan J."/>
            <person name="Ott S."/>
            <person name="Bowen H."/>
            <person name="Vavikolanu K."/>
            <person name="Mehta A."/>
            <person name="Aluvathingal J."/>
            <person name="Nadendla S."/>
            <person name="Lowell S."/>
            <person name="Myers T."/>
            <person name="Yan Y."/>
            <person name="Sichtig H."/>
        </authorList>
    </citation>
    <scope>NUCLEOTIDE SEQUENCE [LARGE SCALE GENOMIC DNA]</scope>
    <source>
        <strain evidence="11 14">FDAARGOS_907</strain>
    </source>
</reference>